<keyword evidence="4" id="KW-0597">Phosphoprotein</keyword>
<dbReference type="Gene3D" id="1.10.472.10">
    <property type="entry name" value="Cyclin-like"/>
    <property type="match status" value="1"/>
</dbReference>
<comment type="similarity">
    <text evidence="2">Belongs to the cyclin-dependent kinase 5 activator family.</text>
</comment>
<dbReference type="AlphaFoldDB" id="A0AAD9KB34"/>
<proteinExistence type="inferred from homology"/>
<organism evidence="9 10">
    <name type="scientific">Ridgeia piscesae</name>
    <name type="common">Tubeworm</name>
    <dbReference type="NCBI Taxonomy" id="27915"/>
    <lineage>
        <taxon>Eukaryota</taxon>
        <taxon>Metazoa</taxon>
        <taxon>Spiralia</taxon>
        <taxon>Lophotrochozoa</taxon>
        <taxon>Annelida</taxon>
        <taxon>Polychaeta</taxon>
        <taxon>Sedentaria</taxon>
        <taxon>Canalipalpata</taxon>
        <taxon>Sabellida</taxon>
        <taxon>Siboglinidae</taxon>
        <taxon>Ridgeia</taxon>
    </lineage>
</organism>
<dbReference type="GO" id="GO:0019901">
    <property type="term" value="F:protein kinase binding"/>
    <property type="evidence" value="ECO:0007669"/>
    <property type="project" value="TreeGrafter"/>
</dbReference>
<evidence type="ECO:0000313" key="10">
    <source>
        <dbReference type="Proteomes" id="UP001209878"/>
    </source>
</evidence>
<keyword evidence="10" id="KW-1185">Reference proteome</keyword>
<evidence type="ECO:0000256" key="1">
    <source>
        <dbReference type="ARBA" id="ARBA00004193"/>
    </source>
</evidence>
<dbReference type="GO" id="GO:0007411">
    <property type="term" value="P:axon guidance"/>
    <property type="evidence" value="ECO:0007669"/>
    <property type="project" value="TreeGrafter"/>
</dbReference>
<dbReference type="PANTHER" id="PTHR23401">
    <property type="entry name" value="CYCLIN DEPENDANT KINASE-5 ACTIVATOR"/>
    <property type="match status" value="1"/>
</dbReference>
<dbReference type="InterPro" id="IPR036915">
    <property type="entry name" value="Cyclin-like_sf"/>
</dbReference>
<dbReference type="Pfam" id="PF03261">
    <property type="entry name" value="CDK5_activator"/>
    <property type="match status" value="1"/>
</dbReference>
<dbReference type="GO" id="GO:0005886">
    <property type="term" value="C:plasma membrane"/>
    <property type="evidence" value="ECO:0007669"/>
    <property type="project" value="UniProtKB-SubCell"/>
</dbReference>
<evidence type="ECO:0008006" key="11">
    <source>
        <dbReference type="Google" id="ProtNLM"/>
    </source>
</evidence>
<evidence type="ECO:0000256" key="2">
    <source>
        <dbReference type="ARBA" id="ARBA00010175"/>
    </source>
</evidence>
<evidence type="ECO:0000256" key="6">
    <source>
        <dbReference type="ARBA" id="ARBA00023288"/>
    </source>
</evidence>
<dbReference type="InterPro" id="IPR004944">
    <property type="entry name" value="CDK5_activator"/>
</dbReference>
<accession>A0AAD9KB34</accession>
<evidence type="ECO:0000256" key="4">
    <source>
        <dbReference type="ARBA" id="ARBA00022553"/>
    </source>
</evidence>
<dbReference type="Proteomes" id="UP001209878">
    <property type="component" value="Unassembled WGS sequence"/>
</dbReference>
<keyword evidence="6" id="KW-0449">Lipoprotein</keyword>
<dbReference type="PANTHER" id="PTHR23401:SF0">
    <property type="entry name" value="CYCLIN-DEPENDENT KINASE 5 ACTIVATOR"/>
    <property type="match status" value="1"/>
</dbReference>
<evidence type="ECO:0000256" key="5">
    <source>
        <dbReference type="ARBA" id="ARBA00023136"/>
    </source>
</evidence>
<dbReference type="EMBL" id="JAODUO010001257">
    <property type="protein sequence ID" value="KAK2167810.1"/>
    <property type="molecule type" value="Genomic_DNA"/>
</dbReference>
<feature type="region of interest" description="Disordered" evidence="8">
    <location>
        <begin position="35"/>
        <end position="57"/>
    </location>
</feature>
<name>A0AAD9KB34_RIDPI</name>
<dbReference type="GO" id="GO:0012505">
    <property type="term" value="C:endomembrane system"/>
    <property type="evidence" value="ECO:0007669"/>
    <property type="project" value="UniProtKB-SubCell"/>
</dbReference>
<evidence type="ECO:0000256" key="3">
    <source>
        <dbReference type="ARBA" id="ARBA00022475"/>
    </source>
</evidence>
<dbReference type="GO" id="GO:0061575">
    <property type="term" value="F:cyclin-dependent protein serine/threonine kinase activator activity"/>
    <property type="evidence" value="ECO:0007669"/>
    <property type="project" value="InterPro"/>
</dbReference>
<gene>
    <name evidence="9" type="ORF">NP493_1254g00020</name>
</gene>
<dbReference type="GO" id="GO:0030426">
    <property type="term" value="C:growth cone"/>
    <property type="evidence" value="ECO:0007669"/>
    <property type="project" value="TreeGrafter"/>
</dbReference>
<sequence length="349" mass="39524">MGTVLSFSPRVHKPLYDDVNLNNFSYELLNNVRNQHPDYQGDDNRRTNSGSGGSSKKHSLFISTLSWKRLTASSSAKKKDKNLTRFGADSTKLPDRIDNNLSDIENNNSSRNGSNGGRLFPKSFSCYSIKARSIVPAPAPLANNRLSGDDNTVLRSNRSVFRRLDRNDKCRSAILFTSDKAASVPAHCGPAQRTVIQASTSELLRCLGEFLCRRCRRLRHLQANDAVMWLRTVDRALLQQGWQDVAFINPANVVFVYLLLRDLVADEITSEHELQTVVLTCLYLSYSYMGNEISYPLKPFLVDDDRERFWDRCLLIINSLSSRMLLLNSNALFFTEIFTELKGFNGFTC</sequence>
<dbReference type="SUPFAM" id="SSF47954">
    <property type="entry name" value="Cyclin-like"/>
    <property type="match status" value="1"/>
</dbReference>
<keyword evidence="3" id="KW-1003">Cell membrane</keyword>
<comment type="caution">
    <text evidence="9">The sequence shown here is derived from an EMBL/GenBank/DDBJ whole genome shotgun (WGS) entry which is preliminary data.</text>
</comment>
<dbReference type="FunFam" id="1.10.472.10:FF:000025">
    <property type="entry name" value="Cyclin-dependent kinase 5 activator"/>
    <property type="match status" value="1"/>
</dbReference>
<protein>
    <recommendedName>
        <fullName evidence="11">Cyclin-dependent kinase 5 activator</fullName>
    </recommendedName>
</protein>
<comment type="subcellular location">
    <subcellularLocation>
        <location evidence="1">Cell membrane</location>
        <topology evidence="1">Lipid-anchor</topology>
    </subcellularLocation>
    <subcellularLocation>
        <location evidence="7">Endomembrane system</location>
        <topology evidence="7">Lipid-anchor</topology>
        <orientation evidence="7">Cytoplasmic side</orientation>
    </subcellularLocation>
</comment>
<dbReference type="GO" id="GO:0016533">
    <property type="term" value="C:protein kinase 5 complex"/>
    <property type="evidence" value="ECO:0007669"/>
    <property type="project" value="InterPro"/>
</dbReference>
<evidence type="ECO:0000256" key="7">
    <source>
        <dbReference type="ARBA" id="ARBA00046278"/>
    </source>
</evidence>
<evidence type="ECO:0000256" key="8">
    <source>
        <dbReference type="SAM" id="MobiDB-lite"/>
    </source>
</evidence>
<feature type="region of interest" description="Disordered" evidence="8">
    <location>
        <begin position="83"/>
        <end position="116"/>
    </location>
</feature>
<dbReference type="GO" id="GO:0005737">
    <property type="term" value="C:cytoplasm"/>
    <property type="evidence" value="ECO:0007669"/>
    <property type="project" value="TreeGrafter"/>
</dbReference>
<keyword evidence="5" id="KW-0472">Membrane</keyword>
<evidence type="ECO:0000313" key="9">
    <source>
        <dbReference type="EMBL" id="KAK2167810.1"/>
    </source>
</evidence>
<reference evidence="9" key="1">
    <citation type="journal article" date="2023" name="Mol. Biol. Evol.">
        <title>Third-Generation Sequencing Reveals the Adaptive Role of the Epigenome in Three Deep-Sea Polychaetes.</title>
        <authorList>
            <person name="Perez M."/>
            <person name="Aroh O."/>
            <person name="Sun Y."/>
            <person name="Lan Y."/>
            <person name="Juniper S.K."/>
            <person name="Young C.R."/>
            <person name="Angers B."/>
            <person name="Qian P.Y."/>
        </authorList>
    </citation>
    <scope>NUCLEOTIDE SEQUENCE</scope>
    <source>
        <strain evidence="9">R07B-5</strain>
    </source>
</reference>